<reference evidence="8" key="1">
    <citation type="submission" date="2016-11" db="EMBL/GenBank/DDBJ databases">
        <authorList>
            <person name="Varghese N."/>
            <person name="Submissions S."/>
        </authorList>
    </citation>
    <scope>NUCLEOTIDE SEQUENCE [LARGE SCALE GENOMIC DNA]</scope>
    <source>
        <strain evidence="8">DSM 18802</strain>
    </source>
</reference>
<keyword evidence="5 6" id="KW-0472">Membrane</keyword>
<dbReference type="GO" id="GO:0005886">
    <property type="term" value="C:plasma membrane"/>
    <property type="evidence" value="ECO:0007669"/>
    <property type="project" value="UniProtKB-SubCell"/>
</dbReference>
<evidence type="ECO:0000256" key="4">
    <source>
        <dbReference type="ARBA" id="ARBA00022989"/>
    </source>
</evidence>
<evidence type="ECO:0000256" key="2">
    <source>
        <dbReference type="ARBA" id="ARBA00022475"/>
    </source>
</evidence>
<keyword evidence="3 6" id="KW-0812">Transmembrane</keyword>
<feature type="transmembrane region" description="Helical" evidence="6">
    <location>
        <begin position="141"/>
        <end position="163"/>
    </location>
</feature>
<feature type="transmembrane region" description="Helical" evidence="6">
    <location>
        <begin position="175"/>
        <end position="193"/>
    </location>
</feature>
<feature type="transmembrane region" description="Helical" evidence="6">
    <location>
        <begin position="72"/>
        <end position="89"/>
    </location>
</feature>
<dbReference type="GO" id="GO:0033228">
    <property type="term" value="P:cysteine export across plasma membrane"/>
    <property type="evidence" value="ECO:0007669"/>
    <property type="project" value="TreeGrafter"/>
</dbReference>
<organism evidence="7 8">
    <name type="scientific">Caldanaerovirga acetigignens</name>
    <dbReference type="NCBI Taxonomy" id="447595"/>
    <lineage>
        <taxon>Bacteria</taxon>
        <taxon>Bacillati</taxon>
        <taxon>Bacillota</taxon>
        <taxon>Clostridia</taxon>
        <taxon>Thermosediminibacterales</taxon>
        <taxon>Thermosediminibacteraceae</taxon>
        <taxon>Caldanaerovirga</taxon>
    </lineage>
</organism>
<dbReference type="Pfam" id="PF01810">
    <property type="entry name" value="LysE"/>
    <property type="match status" value="1"/>
</dbReference>
<evidence type="ECO:0000256" key="5">
    <source>
        <dbReference type="ARBA" id="ARBA00023136"/>
    </source>
</evidence>
<protein>
    <submittedName>
        <fullName evidence="7">Threonine/homoserine/homoserine lactone efflux protein</fullName>
    </submittedName>
</protein>
<dbReference type="InterPro" id="IPR001123">
    <property type="entry name" value="LeuE-type"/>
</dbReference>
<accession>A0A1M7L1U8</accession>
<name>A0A1M7L1U8_9FIRM</name>
<feature type="transmembrane region" description="Helical" evidence="6">
    <location>
        <begin position="40"/>
        <end position="66"/>
    </location>
</feature>
<dbReference type="PANTHER" id="PTHR30086">
    <property type="entry name" value="ARGININE EXPORTER PROTEIN ARGO"/>
    <property type="match status" value="1"/>
</dbReference>
<feature type="transmembrane region" description="Helical" evidence="6">
    <location>
        <begin position="110"/>
        <end position="135"/>
    </location>
</feature>
<evidence type="ECO:0000256" key="3">
    <source>
        <dbReference type="ARBA" id="ARBA00022692"/>
    </source>
</evidence>
<dbReference type="Proteomes" id="UP000184375">
    <property type="component" value="Unassembled WGS sequence"/>
</dbReference>
<evidence type="ECO:0000313" key="8">
    <source>
        <dbReference type="Proteomes" id="UP000184375"/>
    </source>
</evidence>
<sequence length="195" mass="21776">MPNFIAFLSYALINTFTPGPNNILSMTFATNMGFKKTFKFILGVAAGFTVVMIICNYFNLFLFSAVPITGEIMKIFGAIYIIYLAVKILRSNSDENNSLMEKSSSFGAGLLLQFFNPKVILYGITVTSSFITPYYKSNLSIILFSLFLAFLSFLSTCSWALFGTAFQRILKRHHAAFNALMAILLLYTAFSILKS</sequence>
<keyword evidence="8" id="KW-1185">Reference proteome</keyword>
<gene>
    <name evidence="7" type="ORF">SAMN05660826_01752</name>
</gene>
<dbReference type="PANTHER" id="PTHR30086:SF20">
    <property type="entry name" value="ARGININE EXPORTER PROTEIN ARGO-RELATED"/>
    <property type="match status" value="1"/>
</dbReference>
<keyword evidence="4 6" id="KW-1133">Transmembrane helix</keyword>
<comment type="subcellular location">
    <subcellularLocation>
        <location evidence="1">Cell membrane</location>
        <topology evidence="1">Multi-pass membrane protein</topology>
    </subcellularLocation>
</comment>
<dbReference type="EMBL" id="FRCR01000010">
    <property type="protein sequence ID" value="SHM71729.1"/>
    <property type="molecule type" value="Genomic_DNA"/>
</dbReference>
<proteinExistence type="predicted"/>
<evidence type="ECO:0000256" key="1">
    <source>
        <dbReference type="ARBA" id="ARBA00004651"/>
    </source>
</evidence>
<dbReference type="STRING" id="447595.SAMN05660826_01752"/>
<dbReference type="GO" id="GO:0015171">
    <property type="term" value="F:amino acid transmembrane transporter activity"/>
    <property type="evidence" value="ECO:0007669"/>
    <property type="project" value="TreeGrafter"/>
</dbReference>
<keyword evidence="2" id="KW-1003">Cell membrane</keyword>
<dbReference type="OrthoDB" id="198428at2"/>
<dbReference type="AlphaFoldDB" id="A0A1M7L1U8"/>
<evidence type="ECO:0000256" key="6">
    <source>
        <dbReference type="SAM" id="Phobius"/>
    </source>
</evidence>
<evidence type="ECO:0000313" key="7">
    <source>
        <dbReference type="EMBL" id="SHM71729.1"/>
    </source>
</evidence>